<dbReference type="InterPro" id="IPR058625">
    <property type="entry name" value="MdtA-like_BSH"/>
</dbReference>
<evidence type="ECO:0000259" key="5">
    <source>
        <dbReference type="Pfam" id="PF25954"/>
    </source>
</evidence>
<dbReference type="Gene3D" id="1.10.287.470">
    <property type="entry name" value="Helix hairpin bin"/>
    <property type="match status" value="1"/>
</dbReference>
<dbReference type="Gene3D" id="2.40.50.100">
    <property type="match status" value="1"/>
</dbReference>
<reference evidence="6 7" key="1">
    <citation type="submission" date="2016-10" db="EMBL/GenBank/DDBJ databases">
        <authorList>
            <person name="de Groot N.N."/>
        </authorList>
    </citation>
    <scope>NUCLEOTIDE SEQUENCE [LARGE SCALE GENOMIC DNA]</scope>
    <source>
        <strain evidence="6 7">JCM 19513</strain>
    </source>
</reference>
<comment type="similarity">
    <text evidence="1">Belongs to the membrane fusion protein (MFP) (TC 8.A.1) family.</text>
</comment>
<keyword evidence="2 3" id="KW-0175">Coiled coil</keyword>
<dbReference type="Gene3D" id="2.40.30.170">
    <property type="match status" value="1"/>
</dbReference>
<protein>
    <submittedName>
        <fullName evidence="6">Membrane fusion protein, multidrug efflux system</fullName>
    </submittedName>
</protein>
<dbReference type="GO" id="GO:1990281">
    <property type="term" value="C:efflux pump complex"/>
    <property type="evidence" value="ECO:0007669"/>
    <property type="project" value="TreeGrafter"/>
</dbReference>
<feature type="coiled-coil region" evidence="3">
    <location>
        <begin position="115"/>
        <end position="171"/>
    </location>
</feature>
<dbReference type="RefSeq" id="WP_074870578.1">
    <property type="nucleotide sequence ID" value="NZ_FOAS01000021.1"/>
</dbReference>
<sequence>MLNAIKNKPWLLAAVIAVALLLWMALGNISTMQDSAPASEPLADAQLPQVQVQWLEAQKVPRALVLQGQLEPWRRVELRAQVTGVVERLDSDKGRRVKAGERLLTLSGDARPAEAARARAAAQQQQAELEAAQRLLKNRLISSNDLLKVKAEQAKAQAELAEAELALSHTRIDAPFAGVYDQRMVEPGDYVQPGQSLLTLVDVSQLKVAAQVPQQDVVHLQLNQPVAVELLDGRTLEGKVHFIAAAADIGTRSFRVEVAVENPERQRIAGASATLRVATGEALAHGVSPALLSLDKSGRPGIKWLGEGDVVQFTPVDLITVSNKEAWVSGLPSKVALITQGQGFVEAGQRVQARGAEVN</sequence>
<dbReference type="Pfam" id="PF25954">
    <property type="entry name" value="Beta-barrel_RND_2"/>
    <property type="match status" value="1"/>
</dbReference>
<evidence type="ECO:0000313" key="7">
    <source>
        <dbReference type="Proteomes" id="UP000185766"/>
    </source>
</evidence>
<gene>
    <name evidence="6" type="ORF">SAMN05216214_12130</name>
</gene>
<dbReference type="EMBL" id="FOAS01000021">
    <property type="protein sequence ID" value="SEL77347.1"/>
    <property type="molecule type" value="Genomic_DNA"/>
</dbReference>
<dbReference type="Pfam" id="PF25917">
    <property type="entry name" value="BSH_RND"/>
    <property type="match status" value="1"/>
</dbReference>
<feature type="domain" description="Multidrug resistance protein MdtA-like barrel-sandwich hybrid" evidence="4">
    <location>
        <begin position="74"/>
        <end position="201"/>
    </location>
</feature>
<dbReference type="GO" id="GO:0015562">
    <property type="term" value="F:efflux transmembrane transporter activity"/>
    <property type="evidence" value="ECO:0007669"/>
    <property type="project" value="TreeGrafter"/>
</dbReference>
<dbReference type="PANTHER" id="PTHR30469">
    <property type="entry name" value="MULTIDRUG RESISTANCE PROTEIN MDTA"/>
    <property type="match status" value="1"/>
</dbReference>
<dbReference type="STRING" id="1429083.GCA_001885685_02535"/>
<dbReference type="PANTHER" id="PTHR30469:SF29">
    <property type="entry name" value="BLR2860 PROTEIN"/>
    <property type="match status" value="1"/>
</dbReference>
<dbReference type="InterPro" id="IPR058792">
    <property type="entry name" value="Beta-barrel_RND_2"/>
</dbReference>
<dbReference type="SUPFAM" id="SSF111369">
    <property type="entry name" value="HlyD-like secretion proteins"/>
    <property type="match status" value="1"/>
</dbReference>
<dbReference type="Proteomes" id="UP000185766">
    <property type="component" value="Unassembled WGS sequence"/>
</dbReference>
<name>A0A1H7T0N0_9GAMM</name>
<evidence type="ECO:0000256" key="2">
    <source>
        <dbReference type="ARBA" id="ARBA00023054"/>
    </source>
</evidence>
<dbReference type="AlphaFoldDB" id="A0A1H7T0N0"/>
<proteinExistence type="inferred from homology"/>
<organism evidence="6 7">
    <name type="scientific">Atopomonas hussainii</name>
    <dbReference type="NCBI Taxonomy" id="1429083"/>
    <lineage>
        <taxon>Bacteria</taxon>
        <taxon>Pseudomonadati</taxon>
        <taxon>Pseudomonadota</taxon>
        <taxon>Gammaproteobacteria</taxon>
        <taxon>Pseudomonadales</taxon>
        <taxon>Pseudomonadaceae</taxon>
        <taxon>Atopomonas</taxon>
    </lineage>
</organism>
<evidence type="ECO:0000256" key="3">
    <source>
        <dbReference type="SAM" id="Coils"/>
    </source>
</evidence>
<accession>A0A1H7T0N0</accession>
<evidence type="ECO:0000259" key="4">
    <source>
        <dbReference type="Pfam" id="PF25917"/>
    </source>
</evidence>
<evidence type="ECO:0000256" key="1">
    <source>
        <dbReference type="ARBA" id="ARBA00009477"/>
    </source>
</evidence>
<dbReference type="NCBIfam" id="TIGR01730">
    <property type="entry name" value="RND_mfp"/>
    <property type="match status" value="1"/>
</dbReference>
<dbReference type="InterPro" id="IPR006143">
    <property type="entry name" value="RND_pump_MFP"/>
</dbReference>
<feature type="domain" description="CusB-like beta-barrel" evidence="5">
    <location>
        <begin position="208"/>
        <end position="279"/>
    </location>
</feature>
<keyword evidence="7" id="KW-1185">Reference proteome</keyword>
<evidence type="ECO:0000313" key="6">
    <source>
        <dbReference type="EMBL" id="SEL77347.1"/>
    </source>
</evidence>